<dbReference type="InterPro" id="IPR011042">
    <property type="entry name" value="6-blade_b-propeller_TolB-like"/>
</dbReference>
<feature type="compositionally biased region" description="Basic residues" evidence="1">
    <location>
        <begin position="414"/>
        <end position="432"/>
    </location>
</feature>
<feature type="compositionally biased region" description="Basic residues" evidence="1">
    <location>
        <begin position="297"/>
        <end position="323"/>
    </location>
</feature>
<gene>
    <name evidence="2" type="ORF">DS079_05195</name>
</gene>
<feature type="compositionally biased region" description="Basic residues" evidence="1">
    <location>
        <begin position="453"/>
        <end position="463"/>
    </location>
</feature>
<evidence type="ECO:0000256" key="1">
    <source>
        <dbReference type="SAM" id="MobiDB-lite"/>
    </source>
</evidence>
<feature type="region of interest" description="Disordered" evidence="1">
    <location>
        <begin position="288"/>
        <end position="488"/>
    </location>
</feature>
<dbReference type="AlphaFoldDB" id="A0A426SN59"/>
<dbReference type="Gene3D" id="2.120.10.30">
    <property type="entry name" value="TolB, C-terminal domain"/>
    <property type="match status" value="1"/>
</dbReference>
<sequence>MTQVDRRGEQSLRYQVPDPAGGGISGAVDGRHGATYHLEISVGATGPESHVIRVDRDGNRTVVSEDLWVHEAEDNPGGGQTYGFKGLDDQCAAAVTAVEEAAPPGPEGGPILLNEYPGIIESNAYQLTVDRGTAYVADAAANAILAVDLRTGEISTLAVIPGSAVTFTEEHRAFADGMLGGATLPDCVVGASYTPEPAPTDVEIGKDGRLYVSTLQGALGEAFPLSTVYRVSPRSGHTRAIADRGMQGTTGLAMAPHGDILVAEMFGDEISTISPGRSRARTLFEAASPADVDGRRGARARHRLRHHRRVRRGRSPRRRRRRLVPVPLRPLRPRGAPTRRPPSRRSAGRGSRAVQQRRRRGGRIVREQTRTAVSRPTVFALRDRSPRRSARSPARDGSRRSPRPPPPAVPRPRAAPRRRAGRRAPRCARPPHRWCPPRSRGGAGARSAPCRGGRARRRVHRRAGVPPLRRGRTAGMRGRGGRRRGRRR</sequence>
<feature type="compositionally biased region" description="Basic and acidic residues" evidence="1">
    <location>
        <begin position="1"/>
        <end position="10"/>
    </location>
</feature>
<dbReference type="InterPro" id="IPR048031">
    <property type="entry name" value="ScyD/ScyE-like"/>
</dbReference>
<evidence type="ECO:0008006" key="4">
    <source>
        <dbReference type="Google" id="ProtNLM"/>
    </source>
</evidence>
<proteinExistence type="predicted"/>
<comment type="caution">
    <text evidence="2">The sequence shown here is derived from an EMBL/GenBank/DDBJ whole genome shotgun (WGS) entry which is preliminary data.</text>
</comment>
<organism evidence="2 3">
    <name type="scientific">Brachybacterium paraconglomeratum</name>
    <dbReference type="NCBI Taxonomy" id="173362"/>
    <lineage>
        <taxon>Bacteria</taxon>
        <taxon>Bacillati</taxon>
        <taxon>Actinomycetota</taxon>
        <taxon>Actinomycetes</taxon>
        <taxon>Micrococcales</taxon>
        <taxon>Dermabacteraceae</taxon>
        <taxon>Brachybacterium</taxon>
    </lineage>
</organism>
<evidence type="ECO:0000313" key="3">
    <source>
        <dbReference type="Proteomes" id="UP000274327"/>
    </source>
</evidence>
<protein>
    <recommendedName>
        <fullName evidence="4">ScyD/ScyE family protein</fullName>
    </recommendedName>
</protein>
<feature type="compositionally biased region" description="Basic residues" evidence="1">
    <location>
        <begin position="479"/>
        <end position="488"/>
    </location>
</feature>
<name>A0A426SN59_9MICO</name>
<dbReference type="SUPFAM" id="SSF63825">
    <property type="entry name" value="YWTD domain"/>
    <property type="match status" value="1"/>
</dbReference>
<reference evidence="2 3" key="1">
    <citation type="submission" date="2018-07" db="EMBL/GenBank/DDBJ databases">
        <title>Brachybacteriurn paraconglorneratum KCTC 9916.</title>
        <authorList>
            <person name="Li Y."/>
        </authorList>
    </citation>
    <scope>NUCLEOTIDE SEQUENCE [LARGE SCALE GENOMIC DNA]</scope>
    <source>
        <strain evidence="2 3">KCTC 9916</strain>
    </source>
</reference>
<dbReference type="Proteomes" id="UP000274327">
    <property type="component" value="Unassembled WGS sequence"/>
</dbReference>
<dbReference type="EMBL" id="QOCI01000002">
    <property type="protein sequence ID" value="RRR19644.1"/>
    <property type="molecule type" value="Genomic_DNA"/>
</dbReference>
<keyword evidence="3" id="KW-1185">Reference proteome</keyword>
<feature type="compositionally biased region" description="Low complexity" evidence="1">
    <location>
        <begin position="436"/>
        <end position="452"/>
    </location>
</feature>
<evidence type="ECO:0000313" key="2">
    <source>
        <dbReference type="EMBL" id="RRR19644.1"/>
    </source>
</evidence>
<accession>A0A426SN59</accession>
<dbReference type="NCBIfam" id="NF033206">
    <property type="entry name" value="ScyE_fam"/>
    <property type="match status" value="1"/>
</dbReference>
<feature type="region of interest" description="Disordered" evidence="1">
    <location>
        <begin position="1"/>
        <end position="28"/>
    </location>
</feature>